<comment type="caution">
    <text evidence="2">The sequence shown here is derived from an EMBL/GenBank/DDBJ whole genome shotgun (WGS) entry which is preliminary data.</text>
</comment>
<feature type="compositionally biased region" description="Basic residues" evidence="1">
    <location>
        <begin position="153"/>
        <end position="165"/>
    </location>
</feature>
<dbReference type="Proteomes" id="UP000015354">
    <property type="component" value="Unassembled WGS sequence"/>
</dbReference>
<gene>
    <name evidence="2" type="ORF">STCU_11403</name>
</gene>
<feature type="region of interest" description="Disordered" evidence="1">
    <location>
        <begin position="219"/>
        <end position="244"/>
    </location>
</feature>
<dbReference type="EMBL" id="ATMH01011348">
    <property type="protein sequence ID" value="EPY16331.1"/>
    <property type="molecule type" value="Genomic_DNA"/>
</dbReference>
<sequence length="337" mass="37379">MHPLDERHRRRPVRQRMAVLRRRALRVAELAPRARAEHPPFLEGRDGRRRRQAAHPHAWECCNGHAVPARRNGDHVALPRRRRGGVVADGAGRAVEVDRLGHPQLHRVTRGVAAAGVRRPRAHRDGRVRHEVKRRLPPLATVGERVAEGGRGAARRVRRRPRPHTPQHEHPTRRVVQKYIPLVLRVRRMAAAATLHRRGRSGAARPALPLTPLRAAGAGKGVAAGQGRQGKDLRGQKATVRHERDGVRQMHALRRAPAHAAVVDAKAVQEKIPGEGGARRRGGLPQRPDGRLRAAGAELKGDREERRGDTPPLRRAGVGVGVALVDGVWRRQHDKRG</sequence>
<feature type="compositionally biased region" description="Basic and acidic residues" evidence="1">
    <location>
        <begin position="299"/>
        <end position="309"/>
    </location>
</feature>
<feature type="region of interest" description="Disordered" evidence="1">
    <location>
        <begin position="148"/>
        <end position="172"/>
    </location>
</feature>
<accession>S9UNT0</accession>
<feature type="region of interest" description="Disordered" evidence="1">
    <location>
        <begin position="264"/>
        <end position="318"/>
    </location>
</feature>
<keyword evidence="3" id="KW-1185">Reference proteome</keyword>
<feature type="compositionally biased region" description="Gly residues" evidence="1">
    <location>
        <begin position="219"/>
        <end position="228"/>
    </location>
</feature>
<proteinExistence type="predicted"/>
<organism evidence="2 3">
    <name type="scientific">Strigomonas culicis</name>
    <dbReference type="NCBI Taxonomy" id="28005"/>
    <lineage>
        <taxon>Eukaryota</taxon>
        <taxon>Discoba</taxon>
        <taxon>Euglenozoa</taxon>
        <taxon>Kinetoplastea</taxon>
        <taxon>Metakinetoplastina</taxon>
        <taxon>Trypanosomatida</taxon>
        <taxon>Trypanosomatidae</taxon>
        <taxon>Strigomonadinae</taxon>
        <taxon>Strigomonas</taxon>
    </lineage>
</organism>
<reference evidence="2 3" key="1">
    <citation type="journal article" date="2013" name="PLoS ONE">
        <title>Predicting the Proteins of Angomonas deanei, Strigomonas culicis and Their Respective Endosymbionts Reveals New Aspects of the Trypanosomatidae Family.</title>
        <authorList>
            <person name="Motta M.C."/>
            <person name="Martins A.C."/>
            <person name="de Souza S.S."/>
            <person name="Catta-Preta C.M."/>
            <person name="Silva R."/>
            <person name="Klein C.C."/>
            <person name="de Almeida L.G."/>
            <person name="de Lima Cunha O."/>
            <person name="Ciapina L.P."/>
            <person name="Brocchi M."/>
            <person name="Colabardini A.C."/>
            <person name="de Araujo Lima B."/>
            <person name="Machado C.R."/>
            <person name="de Almeida Soares C.M."/>
            <person name="Probst C.M."/>
            <person name="de Menezes C.B."/>
            <person name="Thompson C.E."/>
            <person name="Bartholomeu D.C."/>
            <person name="Gradia D.F."/>
            <person name="Pavoni D.P."/>
            <person name="Grisard E.C."/>
            <person name="Fantinatti-Garboggini F."/>
            <person name="Marchini F.K."/>
            <person name="Rodrigues-Luiz G.F."/>
            <person name="Wagner G."/>
            <person name="Goldman G.H."/>
            <person name="Fietto J.L."/>
            <person name="Elias M.C."/>
            <person name="Goldman M.H."/>
            <person name="Sagot M.F."/>
            <person name="Pereira M."/>
            <person name="Stoco P.H."/>
            <person name="de Mendonca-Neto R.P."/>
            <person name="Teixeira S.M."/>
            <person name="Maciel T.E."/>
            <person name="de Oliveira Mendes T.A."/>
            <person name="Urmenyi T.P."/>
            <person name="de Souza W."/>
            <person name="Schenkman S."/>
            <person name="de Vasconcelos A.T."/>
        </authorList>
    </citation>
    <scope>NUCLEOTIDE SEQUENCE [LARGE SCALE GENOMIC DNA]</scope>
</reference>
<evidence type="ECO:0000313" key="3">
    <source>
        <dbReference type="Proteomes" id="UP000015354"/>
    </source>
</evidence>
<evidence type="ECO:0000256" key="1">
    <source>
        <dbReference type="SAM" id="MobiDB-lite"/>
    </source>
</evidence>
<dbReference type="AlphaFoldDB" id="S9UNT0"/>
<feature type="compositionally biased region" description="Basic and acidic residues" evidence="1">
    <location>
        <begin position="229"/>
        <end position="244"/>
    </location>
</feature>
<protein>
    <submittedName>
        <fullName evidence="2">Uncharacterized protein</fullName>
    </submittedName>
</protein>
<evidence type="ECO:0000313" key="2">
    <source>
        <dbReference type="EMBL" id="EPY16331.1"/>
    </source>
</evidence>
<name>S9UNT0_9TRYP</name>